<evidence type="ECO:0008006" key="6">
    <source>
        <dbReference type="Google" id="ProtNLM"/>
    </source>
</evidence>
<dbReference type="Pfam" id="PF09925">
    <property type="entry name" value="DUF2157"/>
    <property type="match status" value="1"/>
</dbReference>
<sequence length="600" mass="68190">MHSSKPKHEFSTRLFRHVQVIQYLQVIGLALIAASFLYLVAANWLMLPKFIQLAIPILLLVLSAAASVYLTKHTWIRQSLDALSGLFLGLSLAVIGQVYQTGADSYLLFLVWALLLLPWLYRPNIGVFALLCIVSQLALFLYFKQSYLMSEHSLLYLLCMNVLTAFFLTFSLKYYSALRFLFIAFVTVMSMYSMFLFCGNGVEQYQWQYLLLSIVLPIYLILYFYLQHRALETSLQAAGLAASFSILIFQWAEHILSDSIVGILVLALLIFAWFAVISLALMKFLPQTKFAVIPLAIGAWLAGIILSSLLLTYWKAFSIVMGLIFITIAWWLIRRAQSIFSRQFAYCLWVCGQSAVLIHSEMLTQSIAFILILQIGFILLCLSSRMHWFIALIQLIAGYGLAVATICFGDLIQAEENLFLAVTGLNHLLLIILLITAAYWLQSMYRKTVVLWMLFIVLASVVLQTLSNNFLYFEQSNSPVAFLFIVYILPVIWLCLYITYDQKYLGGEKWLLLLLGMVLIALGYFEIFLLLVLISWAQVYQQTLVKALSIVLFIFSLWMLYYNLGLSFLLKSLTILLSGVLLLGITWVLSKVNVKQVGGA</sequence>
<comment type="caution">
    <text evidence="4">The sequence shown here is derived from an EMBL/GenBank/DDBJ whole genome shotgun (WGS) entry which is preliminary data.</text>
</comment>
<feature type="transmembrane region" description="Helical" evidence="1">
    <location>
        <begin position="128"/>
        <end position="147"/>
    </location>
</feature>
<proteinExistence type="predicted"/>
<organism evidence="4 5">
    <name type="scientific">Acinetobacter gandensis</name>
    <dbReference type="NCBI Taxonomy" id="1443941"/>
    <lineage>
        <taxon>Bacteria</taxon>
        <taxon>Pseudomonadati</taxon>
        <taxon>Pseudomonadota</taxon>
        <taxon>Gammaproteobacteria</taxon>
        <taxon>Moraxellales</taxon>
        <taxon>Moraxellaceae</taxon>
        <taxon>Acinetobacter</taxon>
    </lineage>
</organism>
<evidence type="ECO:0000313" key="4">
    <source>
        <dbReference type="EMBL" id="OBX28582.1"/>
    </source>
</evidence>
<name>A0A1A7RD16_9GAMM</name>
<feature type="domain" description="DUF4401" evidence="3">
    <location>
        <begin position="295"/>
        <end position="591"/>
    </location>
</feature>
<dbReference type="Pfam" id="PF14351">
    <property type="entry name" value="DUF4401"/>
    <property type="match status" value="1"/>
</dbReference>
<dbReference type="EMBL" id="LZDS01000025">
    <property type="protein sequence ID" value="OBX28582.1"/>
    <property type="molecule type" value="Genomic_DNA"/>
</dbReference>
<feature type="transmembrane region" description="Helical" evidence="1">
    <location>
        <begin position="50"/>
        <end position="70"/>
    </location>
</feature>
<feature type="transmembrane region" description="Helical" evidence="1">
    <location>
        <begin position="290"/>
        <end position="310"/>
    </location>
</feature>
<accession>A0A1A7RD16</accession>
<feature type="transmembrane region" description="Helical" evidence="1">
    <location>
        <begin position="153"/>
        <end position="170"/>
    </location>
</feature>
<dbReference type="InterPro" id="IPR025513">
    <property type="entry name" value="DUF4401"/>
</dbReference>
<protein>
    <recommendedName>
        <fullName evidence="6">DUF2157 domain-containing protein</fullName>
    </recommendedName>
</protein>
<dbReference type="AlphaFoldDB" id="A0A1A7RD16"/>
<feature type="transmembrane region" description="Helical" evidence="1">
    <location>
        <begin position="20"/>
        <end position="44"/>
    </location>
</feature>
<feature type="transmembrane region" description="Helical" evidence="1">
    <location>
        <begin position="259"/>
        <end position="281"/>
    </location>
</feature>
<feature type="transmembrane region" description="Helical" evidence="1">
    <location>
        <begin position="177"/>
        <end position="195"/>
    </location>
</feature>
<feature type="transmembrane region" description="Helical" evidence="1">
    <location>
        <begin position="418"/>
        <end position="441"/>
    </location>
</feature>
<gene>
    <name evidence="4" type="ORF">A9J31_04615</name>
</gene>
<feature type="transmembrane region" description="Helical" evidence="1">
    <location>
        <begin position="448"/>
        <end position="467"/>
    </location>
</feature>
<evidence type="ECO:0000313" key="5">
    <source>
        <dbReference type="Proteomes" id="UP000185753"/>
    </source>
</evidence>
<keyword evidence="5" id="KW-1185">Reference proteome</keyword>
<feature type="transmembrane region" description="Helical" evidence="1">
    <location>
        <begin position="207"/>
        <end position="226"/>
    </location>
</feature>
<keyword evidence="1" id="KW-0812">Transmembrane</keyword>
<evidence type="ECO:0000259" key="3">
    <source>
        <dbReference type="Pfam" id="PF14351"/>
    </source>
</evidence>
<feature type="transmembrane region" description="Helical" evidence="1">
    <location>
        <begin position="510"/>
        <end position="537"/>
    </location>
</feature>
<evidence type="ECO:0000256" key="1">
    <source>
        <dbReference type="SAM" id="Phobius"/>
    </source>
</evidence>
<dbReference type="Proteomes" id="UP000185753">
    <property type="component" value="Unassembled WGS sequence"/>
</dbReference>
<feature type="transmembrane region" description="Helical" evidence="1">
    <location>
        <begin position="389"/>
        <end position="412"/>
    </location>
</feature>
<keyword evidence="1" id="KW-0472">Membrane</keyword>
<evidence type="ECO:0000259" key="2">
    <source>
        <dbReference type="Pfam" id="PF09925"/>
    </source>
</evidence>
<feature type="transmembrane region" description="Helical" evidence="1">
    <location>
        <begin position="543"/>
        <end position="561"/>
    </location>
</feature>
<feature type="domain" description="DUF2157" evidence="2">
    <location>
        <begin position="17"/>
        <end position="121"/>
    </location>
</feature>
<keyword evidence="1" id="KW-1133">Transmembrane helix</keyword>
<feature type="transmembrane region" description="Helical" evidence="1">
    <location>
        <begin position="233"/>
        <end position="253"/>
    </location>
</feature>
<feature type="transmembrane region" description="Helical" evidence="1">
    <location>
        <begin position="366"/>
        <end position="382"/>
    </location>
</feature>
<dbReference type="InterPro" id="IPR018677">
    <property type="entry name" value="DUF2157"/>
</dbReference>
<reference evidence="5" key="1">
    <citation type="submission" date="2016-06" db="EMBL/GenBank/DDBJ databases">
        <authorList>
            <person name="Radolfova-Krizova L."/>
            <person name="Nemec A."/>
        </authorList>
    </citation>
    <scope>NUCLEOTIDE SEQUENCE [LARGE SCALE GENOMIC DNA]</scope>
    <source>
        <strain evidence="5">ANC 4275</strain>
    </source>
</reference>
<feature type="transmembrane region" description="Helical" evidence="1">
    <location>
        <begin position="568"/>
        <end position="589"/>
    </location>
</feature>
<dbReference type="STRING" id="1443941.A9J31_04615"/>
<feature type="transmembrane region" description="Helical" evidence="1">
    <location>
        <begin position="479"/>
        <end position="498"/>
    </location>
</feature>
<feature type="transmembrane region" description="Helical" evidence="1">
    <location>
        <begin position="316"/>
        <end position="332"/>
    </location>
</feature>
<feature type="transmembrane region" description="Helical" evidence="1">
    <location>
        <begin position="82"/>
        <end position="99"/>
    </location>
</feature>